<dbReference type="WBParaSite" id="GPUH_0000086101-mRNA-1">
    <property type="protein sequence ID" value="GPUH_0000086101-mRNA-1"/>
    <property type="gene ID" value="GPUH_0000086101"/>
</dbReference>
<reference evidence="3" key="1">
    <citation type="submission" date="2016-06" db="UniProtKB">
        <authorList>
            <consortium name="WormBaseParasite"/>
        </authorList>
    </citation>
    <scope>IDENTIFICATION</scope>
</reference>
<dbReference type="AlphaFoldDB" id="A0A183CWM0"/>
<proteinExistence type="predicted"/>
<keyword evidence="2" id="KW-1185">Reference proteome</keyword>
<evidence type="ECO:0000313" key="2">
    <source>
        <dbReference type="Proteomes" id="UP000271098"/>
    </source>
</evidence>
<evidence type="ECO:0000313" key="3">
    <source>
        <dbReference type="WBParaSite" id="GPUH_0000086101-mRNA-1"/>
    </source>
</evidence>
<sequence length="196" mass="21161">MHPKQKSGKNGTRVLVDGVQLLRVVKAFRSSLDEFEEKRSIASTQSCNSMRGVAAGWSYLSLSGINASRAASCVAPLPSHTRVALVTFMQRANAPQPYPYYHSQQPRTRSPPILNCTAASDSTGNTFPLPAAGDGRELDTGFVILNEQIATPAVVARPLERMPLVQRWRPSGASGYSSQRIAKSISLDTPVSIAHV</sequence>
<dbReference type="OrthoDB" id="5850339at2759"/>
<name>A0A183CWM0_9BILA</name>
<gene>
    <name evidence="1" type="ORF">GPUH_LOCUS861</name>
</gene>
<dbReference type="EMBL" id="UYRT01000890">
    <property type="protein sequence ID" value="VDK28901.1"/>
    <property type="molecule type" value="Genomic_DNA"/>
</dbReference>
<protein>
    <submittedName>
        <fullName evidence="1 3">Uncharacterized protein</fullName>
    </submittedName>
</protein>
<organism evidence="3">
    <name type="scientific">Gongylonema pulchrum</name>
    <dbReference type="NCBI Taxonomy" id="637853"/>
    <lineage>
        <taxon>Eukaryota</taxon>
        <taxon>Metazoa</taxon>
        <taxon>Ecdysozoa</taxon>
        <taxon>Nematoda</taxon>
        <taxon>Chromadorea</taxon>
        <taxon>Rhabditida</taxon>
        <taxon>Spirurina</taxon>
        <taxon>Spiruromorpha</taxon>
        <taxon>Spiruroidea</taxon>
        <taxon>Gongylonematidae</taxon>
        <taxon>Gongylonema</taxon>
    </lineage>
</organism>
<accession>A0A183CWM0</accession>
<evidence type="ECO:0000313" key="1">
    <source>
        <dbReference type="EMBL" id="VDK28901.1"/>
    </source>
</evidence>
<reference evidence="1 2" key="2">
    <citation type="submission" date="2018-11" db="EMBL/GenBank/DDBJ databases">
        <authorList>
            <consortium name="Pathogen Informatics"/>
        </authorList>
    </citation>
    <scope>NUCLEOTIDE SEQUENCE [LARGE SCALE GENOMIC DNA]</scope>
</reference>
<dbReference type="Proteomes" id="UP000271098">
    <property type="component" value="Unassembled WGS sequence"/>
</dbReference>